<sequence length="470" mass="50809">MTASTANTCAPSGARVVLVSPYELGRQPFNLAQPAAWFGRVDIAVACVDLAQQKLDPATFAHAEFVAIYLGMHTATRIAAAALPKIRALAPHARIAAFGLYAPVNAAWLKGLGVEAIFGGESEPDLLAWVQSGVAPADTVVRHSKIEFLLPERRGLPELQRYAKLILADDTQKITGFAEASRGCKHLCRHCPVVPVYEGKFRVVPVEIVLADIAQQVAVGAAHISFGDPDFLNGPTHALKVAEALHARFPDLTWDATIKVEHLLNHAELLPRLKQCGLLFIVTAVESVDDAILDKLAKGHTHADFETALAHCRALGIALAPTFVPFTPWTTLAGYRELLVTLLKLNLVEAVPPVQLAIRLLVPQGSYLLHLPEFAARVGAFDDAMLGYPWQADDPRVDALQADIMAWVMDAEKVALPRAEVFAGLWARTHTALGEAAPPLDPAQFGAPIPHHSEPWYCCAEPTETQLASF</sequence>
<evidence type="ECO:0000256" key="1">
    <source>
        <dbReference type="ARBA" id="ARBA00001966"/>
    </source>
</evidence>
<comment type="cofactor">
    <cofactor evidence="1">
        <name>[4Fe-4S] cluster</name>
        <dbReference type="ChEBI" id="CHEBI:49883"/>
    </cofactor>
</comment>
<keyword evidence="2" id="KW-0949">S-adenosyl-L-methionine</keyword>
<dbReference type="Gene3D" id="3.80.30.20">
    <property type="entry name" value="tm_1862 like domain"/>
    <property type="match status" value="1"/>
</dbReference>
<dbReference type="InterPro" id="IPR054699">
    <property type="entry name" value="rSAM_CUAEP"/>
</dbReference>
<dbReference type="InterPro" id="IPR058240">
    <property type="entry name" value="rSAM_sf"/>
</dbReference>
<dbReference type="SFLD" id="SFLDG01082">
    <property type="entry name" value="B12-binding_domain_containing"/>
    <property type="match status" value="1"/>
</dbReference>
<dbReference type="InterPro" id="IPR006638">
    <property type="entry name" value="Elp3/MiaA/NifB-like_rSAM"/>
</dbReference>
<dbReference type="SFLD" id="SFLDS00029">
    <property type="entry name" value="Radical_SAM"/>
    <property type="match status" value="1"/>
</dbReference>
<evidence type="ECO:0000256" key="2">
    <source>
        <dbReference type="ARBA" id="ARBA00022691"/>
    </source>
</evidence>
<comment type="caution">
    <text evidence="7">The sequence shown here is derived from an EMBL/GenBank/DDBJ whole genome shotgun (WGS) entry which is preliminary data.</text>
</comment>
<dbReference type="PANTHER" id="PTHR43409">
    <property type="entry name" value="ANAEROBIC MAGNESIUM-PROTOPORPHYRIN IX MONOMETHYL ESTER CYCLASE-RELATED"/>
    <property type="match status" value="1"/>
</dbReference>
<organism evidence="7 8">
    <name type="scientific">Thiobacillus denitrificans</name>
    <dbReference type="NCBI Taxonomy" id="36861"/>
    <lineage>
        <taxon>Bacteria</taxon>
        <taxon>Pseudomonadati</taxon>
        <taxon>Pseudomonadota</taxon>
        <taxon>Betaproteobacteria</taxon>
        <taxon>Nitrosomonadales</taxon>
        <taxon>Thiobacillaceae</taxon>
        <taxon>Thiobacillus</taxon>
    </lineage>
</organism>
<evidence type="ECO:0000256" key="5">
    <source>
        <dbReference type="ARBA" id="ARBA00023014"/>
    </source>
</evidence>
<dbReference type="InterPro" id="IPR051198">
    <property type="entry name" value="BchE-like"/>
</dbReference>
<dbReference type="SUPFAM" id="SSF102114">
    <property type="entry name" value="Radical SAM enzymes"/>
    <property type="match status" value="1"/>
</dbReference>
<dbReference type="InterPro" id="IPR023404">
    <property type="entry name" value="rSAM_horseshoe"/>
</dbReference>
<dbReference type="SMART" id="SM00729">
    <property type="entry name" value="Elp3"/>
    <property type="match status" value="1"/>
</dbReference>
<dbReference type="AlphaFoldDB" id="A0A106BPE6"/>
<keyword evidence="8" id="KW-1185">Reference proteome</keyword>
<dbReference type="PATRIC" id="fig|36861.3.peg.1236"/>
<dbReference type="Proteomes" id="UP000064243">
    <property type="component" value="Unassembled WGS sequence"/>
</dbReference>
<evidence type="ECO:0000256" key="3">
    <source>
        <dbReference type="ARBA" id="ARBA00022723"/>
    </source>
</evidence>
<evidence type="ECO:0000313" key="7">
    <source>
        <dbReference type="EMBL" id="KVW96218.1"/>
    </source>
</evidence>
<keyword evidence="5" id="KW-0411">Iron-sulfur</keyword>
<dbReference type="OrthoDB" id="9801424at2"/>
<dbReference type="NCBIfam" id="NF040546">
    <property type="entry name" value="rSAM_CUAEP"/>
    <property type="match status" value="1"/>
</dbReference>
<keyword evidence="4" id="KW-0408">Iron</keyword>
<dbReference type="Pfam" id="PF04055">
    <property type="entry name" value="Radical_SAM"/>
    <property type="match status" value="1"/>
</dbReference>
<dbReference type="GO" id="GO:0003824">
    <property type="term" value="F:catalytic activity"/>
    <property type="evidence" value="ECO:0007669"/>
    <property type="project" value="InterPro"/>
</dbReference>
<dbReference type="CDD" id="cd01335">
    <property type="entry name" value="Radical_SAM"/>
    <property type="match status" value="1"/>
</dbReference>
<feature type="domain" description="Elp3/MiaA/NifB-like radical SAM core" evidence="6">
    <location>
        <begin position="174"/>
        <end position="383"/>
    </location>
</feature>
<gene>
    <name evidence="7" type="ORF">ABW22_07945</name>
</gene>
<dbReference type="InterPro" id="IPR007197">
    <property type="entry name" value="rSAM"/>
</dbReference>
<dbReference type="GO" id="GO:0005829">
    <property type="term" value="C:cytosol"/>
    <property type="evidence" value="ECO:0007669"/>
    <property type="project" value="TreeGrafter"/>
</dbReference>
<accession>A0A106BPE6</accession>
<dbReference type="EMBL" id="LDUG01000020">
    <property type="protein sequence ID" value="KVW96218.1"/>
    <property type="molecule type" value="Genomic_DNA"/>
</dbReference>
<proteinExistence type="predicted"/>
<dbReference type="GO" id="GO:0046872">
    <property type="term" value="F:metal ion binding"/>
    <property type="evidence" value="ECO:0007669"/>
    <property type="project" value="UniProtKB-KW"/>
</dbReference>
<keyword evidence="3" id="KW-0479">Metal-binding</keyword>
<evidence type="ECO:0000259" key="6">
    <source>
        <dbReference type="SMART" id="SM00729"/>
    </source>
</evidence>
<evidence type="ECO:0000256" key="4">
    <source>
        <dbReference type="ARBA" id="ARBA00023004"/>
    </source>
</evidence>
<reference evidence="7 8" key="1">
    <citation type="journal article" date="2015" name="Appl. Environ. Microbiol.">
        <title>Aerobic and Anaerobic Thiosulfate Oxidation by a Cold-Adapted, Subglacial Chemoautotroph.</title>
        <authorList>
            <person name="Harrold Z.R."/>
            <person name="Skidmore M.L."/>
            <person name="Hamilton T.L."/>
            <person name="Desch L."/>
            <person name="Amada K."/>
            <person name="van Gelder W."/>
            <person name="Glover K."/>
            <person name="Roden E.E."/>
            <person name="Boyd E.S."/>
        </authorList>
    </citation>
    <scope>NUCLEOTIDE SEQUENCE [LARGE SCALE GENOMIC DNA]</scope>
    <source>
        <strain evidence="7 8">RG</strain>
    </source>
</reference>
<dbReference type="RefSeq" id="WP_059754522.1">
    <property type="nucleotide sequence ID" value="NZ_LDUG01000020.1"/>
</dbReference>
<evidence type="ECO:0000313" key="8">
    <source>
        <dbReference type="Proteomes" id="UP000064243"/>
    </source>
</evidence>
<name>A0A106BPE6_THIDE</name>
<protein>
    <recommendedName>
        <fullName evidence="6">Elp3/MiaA/NifB-like radical SAM core domain-containing protein</fullName>
    </recommendedName>
</protein>
<dbReference type="GO" id="GO:0051536">
    <property type="term" value="F:iron-sulfur cluster binding"/>
    <property type="evidence" value="ECO:0007669"/>
    <property type="project" value="UniProtKB-KW"/>
</dbReference>
<dbReference type="PANTHER" id="PTHR43409:SF7">
    <property type="entry name" value="BLL1977 PROTEIN"/>
    <property type="match status" value="1"/>
</dbReference>